<reference evidence="1" key="1">
    <citation type="submission" date="2019-08" db="EMBL/GenBank/DDBJ databases">
        <authorList>
            <person name="Kucharzyk K."/>
            <person name="Murdoch R.W."/>
            <person name="Higgins S."/>
            <person name="Loffler F."/>
        </authorList>
    </citation>
    <scope>NUCLEOTIDE SEQUENCE</scope>
</reference>
<proteinExistence type="predicted"/>
<dbReference type="EMBL" id="VSSQ01005005">
    <property type="protein sequence ID" value="MPM27484.1"/>
    <property type="molecule type" value="Genomic_DNA"/>
</dbReference>
<sequence>MIQITQSANDNINSIVAAAATQNRELTAEEVASMIGSYATLASNSGQSLSDVAGAQDFLAANMKGMVDNVSLNALAQAGMISESAASQVSSLGTVQDKVGALQWAIDYYNMTGIPAKTINIDASPALQRIAEVRMAMDGLKNKDVYINTYENRVYTTSSRTGALGISDDPYYATGTDSHIGGPAILGDGGREEPFLTPSGLFGVSPSTDTLYPNLPRGTQVWPSIQRFKLDIPHFATGAEGSTEAQRLIASFKNRELSGGSSSTSVSHSNQSSSEVVHNHFNITAYGNLPQSTVRGMAETLSKEIKNIEDRKKMSRGDRVNL</sequence>
<comment type="caution">
    <text evidence="1">The sequence shown here is derived from an EMBL/GenBank/DDBJ whole genome shotgun (WGS) entry which is preliminary data.</text>
</comment>
<evidence type="ECO:0000313" key="1">
    <source>
        <dbReference type="EMBL" id="MPM27484.1"/>
    </source>
</evidence>
<name>A0A644YN08_9ZZZZ</name>
<protein>
    <submittedName>
        <fullName evidence="1">Uncharacterized protein</fullName>
    </submittedName>
</protein>
<accession>A0A644YN08</accession>
<organism evidence="1">
    <name type="scientific">bioreactor metagenome</name>
    <dbReference type="NCBI Taxonomy" id="1076179"/>
    <lineage>
        <taxon>unclassified sequences</taxon>
        <taxon>metagenomes</taxon>
        <taxon>ecological metagenomes</taxon>
    </lineage>
</organism>
<dbReference type="AlphaFoldDB" id="A0A644YN08"/>
<gene>
    <name evidence="1" type="ORF">SDC9_73995</name>
</gene>